<dbReference type="AlphaFoldDB" id="A0A9Q3GI98"/>
<comment type="caution">
    <text evidence="2">The sequence shown here is derived from an EMBL/GenBank/DDBJ whole genome shotgun (WGS) entry which is preliminary data.</text>
</comment>
<gene>
    <name evidence="2" type="ORF">O181_007232</name>
</gene>
<name>A0A9Q3GI98_9BASI</name>
<proteinExistence type="predicted"/>
<dbReference type="InterPro" id="IPR054722">
    <property type="entry name" value="PolX-like_BBD"/>
</dbReference>
<keyword evidence="3" id="KW-1185">Reference proteome</keyword>
<dbReference type="EMBL" id="AVOT02001608">
    <property type="protein sequence ID" value="MBW0467517.1"/>
    <property type="molecule type" value="Genomic_DNA"/>
</dbReference>
<dbReference type="OrthoDB" id="3251181at2759"/>
<accession>A0A9Q3GI98</accession>
<evidence type="ECO:0000259" key="1">
    <source>
        <dbReference type="Pfam" id="PF22936"/>
    </source>
</evidence>
<dbReference type="Proteomes" id="UP000765509">
    <property type="component" value="Unassembled WGS sequence"/>
</dbReference>
<organism evidence="2 3">
    <name type="scientific">Austropuccinia psidii MF-1</name>
    <dbReference type="NCBI Taxonomy" id="1389203"/>
    <lineage>
        <taxon>Eukaryota</taxon>
        <taxon>Fungi</taxon>
        <taxon>Dikarya</taxon>
        <taxon>Basidiomycota</taxon>
        <taxon>Pucciniomycotina</taxon>
        <taxon>Pucciniomycetes</taxon>
        <taxon>Pucciniales</taxon>
        <taxon>Sphaerophragmiaceae</taxon>
        <taxon>Austropuccinia</taxon>
    </lineage>
</organism>
<feature type="domain" description="Retrovirus-related Pol polyprotein from transposon TNT 1-94-like beta-barrel" evidence="1">
    <location>
        <begin position="173"/>
        <end position="249"/>
    </location>
</feature>
<dbReference type="Pfam" id="PF22936">
    <property type="entry name" value="Pol_BBD"/>
    <property type="match status" value="1"/>
</dbReference>
<evidence type="ECO:0000313" key="2">
    <source>
        <dbReference type="EMBL" id="MBW0467517.1"/>
    </source>
</evidence>
<evidence type="ECO:0000313" key="3">
    <source>
        <dbReference type="Proteomes" id="UP000765509"/>
    </source>
</evidence>
<reference evidence="2" key="1">
    <citation type="submission" date="2021-03" db="EMBL/GenBank/DDBJ databases">
        <title>Draft genome sequence of rust myrtle Austropuccinia psidii MF-1, a brazilian biotype.</title>
        <authorList>
            <person name="Quecine M.C."/>
            <person name="Pachon D.M.R."/>
            <person name="Bonatelli M.L."/>
            <person name="Correr F.H."/>
            <person name="Franceschini L.M."/>
            <person name="Leite T.F."/>
            <person name="Margarido G.R.A."/>
            <person name="Almeida C.A."/>
            <person name="Ferrarezi J.A."/>
            <person name="Labate C.A."/>
        </authorList>
    </citation>
    <scope>NUCLEOTIDE SEQUENCE</scope>
    <source>
        <strain evidence="2">MF-1</strain>
    </source>
</reference>
<sequence>MDWQRCFYDSNLQNYINTYQELMMELDAVSIVVPNELLSYSLLRKLGGNSDLSQFVENLIFNEDIIEKPLLILSQLQYFAHQNRSNIGKSESSSTALTTLADEPHKIIFYCGNGKHNRRCTTHKKEECWAENPHLRPSQKDKKHKNNPISHLSVTQALVTLSEKPQPTSNQIVIDFGATHHMFNNIKFFANHPRSIRCEVATADSQSHLRAIGIGRAVLNYNGKTLEINNCLFAPSLKCNLIRILELFKNKLTIQRQN</sequence>
<protein>
    <recommendedName>
        <fullName evidence="1">Retrovirus-related Pol polyprotein from transposon TNT 1-94-like beta-barrel domain-containing protein</fullName>
    </recommendedName>
</protein>